<proteinExistence type="predicted"/>
<sequence length="271" mass="30915">MLKAMDSRNTNEAKQESKTMVWWDINSCPVPDGYDARMVAQFIKSELKKAGYPGPLTITAIGNLKHTLKRTPGVLQAISSTGIFLKYVPDGFREIFEELLLWKRKNLPPANIMLITGDVKEVKRLSNALSNVERTGYTLLQAYHQSASYLVNSEKSTTLSLMLSKKCIWEKLLQDAIDSGETRRQELDEKFCETGESPCRFFCALCKFAGQSFEDFITHLKGKDHIVRELDMVSGPPPKRKLVKPIFTVSKYINKQRKDLKGWIEEDRMSL</sequence>
<feature type="domain" description="NYN" evidence="1">
    <location>
        <begin position="18"/>
        <end position="154"/>
    </location>
</feature>
<evidence type="ECO:0000313" key="2">
    <source>
        <dbReference type="EMBL" id="OAO90207.1"/>
    </source>
</evidence>
<dbReference type="Proteomes" id="UP000078284">
    <property type="component" value="Chromosome 5"/>
</dbReference>
<dbReference type="CDD" id="cd10910">
    <property type="entry name" value="PIN_limkain_b1_N_like"/>
    <property type="match status" value="1"/>
</dbReference>
<evidence type="ECO:0000313" key="3">
    <source>
        <dbReference type="Proteomes" id="UP000078284"/>
    </source>
</evidence>
<dbReference type="GO" id="GO:0004540">
    <property type="term" value="F:RNA nuclease activity"/>
    <property type="evidence" value="ECO:0007669"/>
    <property type="project" value="InterPro"/>
</dbReference>
<dbReference type="ExpressionAtlas" id="A0A178UAL9">
    <property type="expression patterns" value="baseline and differential"/>
</dbReference>
<protein>
    <recommendedName>
        <fullName evidence="1">NYN domain-containing protein</fullName>
    </recommendedName>
</protein>
<name>A0A178UAL9_ARATH</name>
<dbReference type="InterPro" id="IPR021139">
    <property type="entry name" value="NYN"/>
</dbReference>
<accession>A0A178UAL9</accession>
<dbReference type="PANTHER" id="PTHR14379:SF22">
    <property type="entry name" value="ENDONUCLEASE OR GLYCOSYL HYDROLASE"/>
    <property type="match status" value="1"/>
</dbReference>
<comment type="caution">
    <text evidence="2">The sequence shown here is derived from an EMBL/GenBank/DDBJ whole genome shotgun (WGS) entry which is preliminary data.</text>
</comment>
<dbReference type="GO" id="GO:0010468">
    <property type="term" value="P:regulation of gene expression"/>
    <property type="evidence" value="ECO:0007669"/>
    <property type="project" value="InterPro"/>
</dbReference>
<dbReference type="AlphaFoldDB" id="A0A178UAL9"/>
<dbReference type="Pfam" id="PF01936">
    <property type="entry name" value="NYN"/>
    <property type="match status" value="1"/>
</dbReference>
<dbReference type="EMBL" id="LUHQ01000005">
    <property type="protein sequence ID" value="OAO90207.1"/>
    <property type="molecule type" value="Genomic_DNA"/>
</dbReference>
<dbReference type="InterPro" id="IPR024768">
    <property type="entry name" value="Marf1"/>
</dbReference>
<dbReference type="GO" id="GO:0005777">
    <property type="term" value="C:peroxisome"/>
    <property type="evidence" value="ECO:0007669"/>
    <property type="project" value="InterPro"/>
</dbReference>
<reference evidence="3" key="1">
    <citation type="journal article" date="2016" name="Proc. Natl. Acad. Sci. U.S.A.">
        <title>Chromosome-level assembly of Arabidopsis thaliana Ler reveals the extent of translocation and inversion polymorphisms.</title>
        <authorList>
            <person name="Zapata L."/>
            <person name="Ding J."/>
            <person name="Willing E.M."/>
            <person name="Hartwig B."/>
            <person name="Bezdan D."/>
            <person name="Jiao W.B."/>
            <person name="Patel V."/>
            <person name="Velikkakam James G."/>
            <person name="Koornneef M."/>
            <person name="Ossowski S."/>
            <person name="Schneeberger K."/>
        </authorList>
    </citation>
    <scope>NUCLEOTIDE SEQUENCE [LARGE SCALE GENOMIC DNA]</scope>
    <source>
        <strain evidence="3">cv. Landsberg erecta</strain>
    </source>
</reference>
<organism evidence="2 3">
    <name type="scientific">Arabidopsis thaliana</name>
    <name type="common">Mouse-ear cress</name>
    <dbReference type="NCBI Taxonomy" id="3702"/>
    <lineage>
        <taxon>Eukaryota</taxon>
        <taxon>Viridiplantae</taxon>
        <taxon>Streptophyta</taxon>
        <taxon>Embryophyta</taxon>
        <taxon>Tracheophyta</taxon>
        <taxon>Spermatophyta</taxon>
        <taxon>Magnoliopsida</taxon>
        <taxon>eudicotyledons</taxon>
        <taxon>Gunneridae</taxon>
        <taxon>Pentapetalae</taxon>
        <taxon>rosids</taxon>
        <taxon>malvids</taxon>
        <taxon>Brassicales</taxon>
        <taxon>Brassicaceae</taxon>
        <taxon>Camelineae</taxon>
        <taxon>Arabidopsis</taxon>
    </lineage>
</organism>
<gene>
    <name evidence="2" type="ordered locus">AXX17_At5g37330</name>
</gene>
<dbReference type="PANTHER" id="PTHR14379">
    <property type="entry name" value="LIMKAIN B LKAP"/>
    <property type="match status" value="1"/>
</dbReference>
<evidence type="ECO:0000259" key="1">
    <source>
        <dbReference type="Pfam" id="PF01936"/>
    </source>
</evidence>